<proteinExistence type="predicted"/>
<evidence type="ECO:0000256" key="5">
    <source>
        <dbReference type="PIRSR" id="PIRSR000005-2"/>
    </source>
</evidence>
<dbReference type="PANTHER" id="PTHR33751:SF11">
    <property type="entry name" value="BLL4483 PROTEIN"/>
    <property type="match status" value="1"/>
</dbReference>
<dbReference type="GO" id="GO:0009055">
    <property type="term" value="F:electron transfer activity"/>
    <property type="evidence" value="ECO:0007669"/>
    <property type="project" value="InterPro"/>
</dbReference>
<dbReference type="PIRSF" id="PIRSF000005">
    <property type="entry name" value="Cytochrome_c4"/>
    <property type="match status" value="1"/>
</dbReference>
<protein>
    <submittedName>
        <fullName evidence="8">Cystathionine beta-synthase</fullName>
    </submittedName>
</protein>
<evidence type="ECO:0000256" key="3">
    <source>
        <dbReference type="ARBA" id="ARBA00023004"/>
    </source>
</evidence>
<accession>A0A3G8M2W6</accession>
<keyword evidence="2 5" id="KW-0479">Metal-binding</keyword>
<dbReference type="AlphaFoldDB" id="A0A3G8M2W6"/>
<evidence type="ECO:0000256" key="4">
    <source>
        <dbReference type="PIRSR" id="PIRSR000005-1"/>
    </source>
</evidence>
<keyword evidence="1 4" id="KW-0349">Heme</keyword>
<dbReference type="EMBL" id="CP034015">
    <property type="protein sequence ID" value="AZG75258.1"/>
    <property type="molecule type" value="Genomic_DNA"/>
</dbReference>
<dbReference type="InterPro" id="IPR036909">
    <property type="entry name" value="Cyt_c-like_dom_sf"/>
</dbReference>
<keyword evidence="9" id="KW-1185">Reference proteome</keyword>
<feature type="binding site" description="covalent" evidence="4">
    <location>
        <position position="44"/>
    </location>
    <ligand>
        <name>heme c</name>
        <dbReference type="ChEBI" id="CHEBI:61717"/>
        <label>1</label>
    </ligand>
</feature>
<feature type="binding site" description="covalent" evidence="4">
    <location>
        <position position="142"/>
    </location>
    <ligand>
        <name>heme c</name>
        <dbReference type="ChEBI" id="CHEBI:61717"/>
        <label>2</label>
    </ligand>
</feature>
<dbReference type="PROSITE" id="PS51007">
    <property type="entry name" value="CYTC"/>
    <property type="match status" value="1"/>
</dbReference>
<dbReference type="InterPro" id="IPR024167">
    <property type="entry name" value="Cytochrome_c4-like"/>
</dbReference>
<dbReference type="KEGG" id="slj:EGC82_19550"/>
<evidence type="ECO:0000256" key="6">
    <source>
        <dbReference type="SAM" id="SignalP"/>
    </source>
</evidence>
<dbReference type="Gene3D" id="1.10.760.10">
    <property type="entry name" value="Cytochrome c-like domain"/>
    <property type="match status" value="2"/>
</dbReference>
<feature type="binding site" description="covalent" evidence="4">
    <location>
        <position position="145"/>
    </location>
    <ligand>
        <name>heme c</name>
        <dbReference type="ChEBI" id="CHEBI:61717"/>
        <label>2</label>
    </ligand>
</feature>
<dbReference type="GO" id="GO:0005506">
    <property type="term" value="F:iron ion binding"/>
    <property type="evidence" value="ECO:0007669"/>
    <property type="project" value="InterPro"/>
</dbReference>
<evidence type="ECO:0000313" key="8">
    <source>
        <dbReference type="EMBL" id="AZG75258.1"/>
    </source>
</evidence>
<sequence>MKTSFYVLSVLAGITMVNVMQAQAAEISSPPSTMPAVAQLCTSCHGAQGQGIDIIGPRLAGLSAEYIANQLTLFHAGKRQNPTMLAMAATVQGDNIAVVSQYFSQQAVADIPLQFRGDKVVISHPFEALAFQGDWSRTIPACTSCHGPSGVGGGQFPRLAGQQASYLKTQLLAWQNGTRSGDVDNMMGNIALKLTAAEIDGLSQYFANLK</sequence>
<evidence type="ECO:0000256" key="1">
    <source>
        <dbReference type="ARBA" id="ARBA00022617"/>
    </source>
</evidence>
<dbReference type="InterPro" id="IPR009056">
    <property type="entry name" value="Cyt_c-like_dom"/>
</dbReference>
<evidence type="ECO:0000259" key="7">
    <source>
        <dbReference type="PROSITE" id="PS51007"/>
    </source>
</evidence>
<evidence type="ECO:0000313" key="9">
    <source>
        <dbReference type="Proteomes" id="UP000278035"/>
    </source>
</evidence>
<dbReference type="Pfam" id="PF00034">
    <property type="entry name" value="Cytochrom_C"/>
    <property type="match status" value="2"/>
</dbReference>
<gene>
    <name evidence="8" type="ORF">EGC82_19550</name>
</gene>
<feature type="binding site" description="covalent" evidence="4">
    <location>
        <position position="41"/>
    </location>
    <ligand>
        <name>heme c</name>
        <dbReference type="ChEBI" id="CHEBI:61717"/>
        <label>1</label>
    </ligand>
</feature>
<feature type="binding site" description="axial binding residue" evidence="5">
    <location>
        <position position="146"/>
    </location>
    <ligand>
        <name>heme c</name>
        <dbReference type="ChEBI" id="CHEBI:61717"/>
        <label>2</label>
    </ligand>
    <ligandPart>
        <name>Fe</name>
        <dbReference type="ChEBI" id="CHEBI:18248"/>
    </ligandPart>
</feature>
<dbReference type="PANTHER" id="PTHR33751">
    <property type="entry name" value="CBB3-TYPE CYTOCHROME C OXIDASE SUBUNIT FIXP"/>
    <property type="match status" value="1"/>
</dbReference>
<dbReference type="OrthoDB" id="9773456at2"/>
<keyword evidence="6" id="KW-0732">Signal</keyword>
<dbReference type="GO" id="GO:0020037">
    <property type="term" value="F:heme binding"/>
    <property type="evidence" value="ECO:0007669"/>
    <property type="project" value="InterPro"/>
</dbReference>
<feature type="binding site" description="axial binding residue" evidence="5">
    <location>
        <position position="84"/>
    </location>
    <ligand>
        <name>heme c</name>
        <dbReference type="ChEBI" id="CHEBI:61717"/>
        <label>1</label>
    </ligand>
    <ligandPart>
        <name>Fe</name>
        <dbReference type="ChEBI" id="CHEBI:18248"/>
    </ligandPart>
</feature>
<feature type="chain" id="PRO_5018247797" evidence="6">
    <location>
        <begin position="25"/>
        <end position="210"/>
    </location>
</feature>
<feature type="binding site" description="axial binding residue" evidence="5">
    <location>
        <position position="45"/>
    </location>
    <ligand>
        <name>heme c</name>
        <dbReference type="ChEBI" id="CHEBI:61717"/>
        <label>1</label>
    </ligand>
    <ligandPart>
        <name>Fe</name>
        <dbReference type="ChEBI" id="CHEBI:18248"/>
    </ligandPart>
</feature>
<dbReference type="SUPFAM" id="SSF46626">
    <property type="entry name" value="Cytochrome c"/>
    <property type="match status" value="2"/>
</dbReference>
<dbReference type="Proteomes" id="UP000278035">
    <property type="component" value="Chromosome"/>
</dbReference>
<organism evidence="8 9">
    <name type="scientific">Shewanella livingstonensis</name>
    <dbReference type="NCBI Taxonomy" id="150120"/>
    <lineage>
        <taxon>Bacteria</taxon>
        <taxon>Pseudomonadati</taxon>
        <taxon>Pseudomonadota</taxon>
        <taxon>Gammaproteobacteria</taxon>
        <taxon>Alteromonadales</taxon>
        <taxon>Shewanellaceae</taxon>
        <taxon>Shewanella</taxon>
    </lineage>
</organism>
<dbReference type="InterPro" id="IPR050597">
    <property type="entry name" value="Cytochrome_c_Oxidase_Subunit"/>
</dbReference>
<comment type="PTM">
    <text evidence="4">Binds 2 heme c groups covalently per subunit.</text>
</comment>
<feature type="signal peptide" evidence="6">
    <location>
        <begin position="1"/>
        <end position="24"/>
    </location>
</feature>
<evidence type="ECO:0000256" key="2">
    <source>
        <dbReference type="ARBA" id="ARBA00022723"/>
    </source>
</evidence>
<name>A0A3G8M2W6_9GAMM</name>
<dbReference type="GO" id="GO:0042597">
    <property type="term" value="C:periplasmic space"/>
    <property type="evidence" value="ECO:0007669"/>
    <property type="project" value="InterPro"/>
</dbReference>
<reference evidence="9" key="1">
    <citation type="submission" date="2018-11" db="EMBL/GenBank/DDBJ databases">
        <title>Shewanella sp. M2.</title>
        <authorList>
            <person name="Hwang Y.J."/>
            <person name="Hwang C.Y."/>
        </authorList>
    </citation>
    <scope>NUCLEOTIDE SEQUENCE [LARGE SCALE GENOMIC DNA]</scope>
    <source>
        <strain evidence="9">LMG 19866</strain>
    </source>
</reference>
<feature type="domain" description="Cytochrome c" evidence="7">
    <location>
        <begin position="8"/>
        <end position="210"/>
    </location>
</feature>
<feature type="binding site" description="axial binding residue" evidence="5">
    <location>
        <position position="187"/>
    </location>
    <ligand>
        <name>heme c</name>
        <dbReference type="ChEBI" id="CHEBI:61717"/>
        <label>2</label>
    </ligand>
    <ligandPart>
        <name>Fe</name>
        <dbReference type="ChEBI" id="CHEBI:18248"/>
    </ligandPart>
</feature>
<keyword evidence="3 5" id="KW-0408">Iron</keyword>